<organism evidence="2 3">
    <name type="scientific">Fusarium torulosum</name>
    <dbReference type="NCBI Taxonomy" id="33205"/>
    <lineage>
        <taxon>Eukaryota</taxon>
        <taxon>Fungi</taxon>
        <taxon>Dikarya</taxon>
        <taxon>Ascomycota</taxon>
        <taxon>Pezizomycotina</taxon>
        <taxon>Sordariomycetes</taxon>
        <taxon>Hypocreomycetidae</taxon>
        <taxon>Hypocreales</taxon>
        <taxon>Nectriaceae</taxon>
        <taxon>Fusarium</taxon>
    </lineage>
</organism>
<gene>
    <name evidence="2" type="ORF">FTOL_13809</name>
</gene>
<dbReference type="Proteomes" id="UP001187734">
    <property type="component" value="Unassembled WGS sequence"/>
</dbReference>
<comment type="caution">
    <text evidence="2">The sequence shown here is derived from an EMBL/GenBank/DDBJ whole genome shotgun (WGS) entry which is preliminary data.</text>
</comment>
<dbReference type="EMBL" id="ONZP01001066">
    <property type="protein sequence ID" value="SPJ93071.1"/>
    <property type="molecule type" value="Genomic_DNA"/>
</dbReference>
<evidence type="ECO:0000313" key="2">
    <source>
        <dbReference type="EMBL" id="SPJ93071.1"/>
    </source>
</evidence>
<sequence length="69" mass="8046">MAKTKEQMTEELQPYRFTEPYGHALLDNRHIKNRRRRGRQVLGQSNPVNSGKRNPLRARQSYITISGGH</sequence>
<dbReference type="AlphaFoldDB" id="A0AAE8MMV4"/>
<feature type="region of interest" description="Disordered" evidence="1">
    <location>
        <begin position="23"/>
        <end position="69"/>
    </location>
</feature>
<proteinExistence type="predicted"/>
<name>A0AAE8MMV4_9HYPO</name>
<feature type="compositionally biased region" description="Polar residues" evidence="1">
    <location>
        <begin position="42"/>
        <end position="52"/>
    </location>
</feature>
<evidence type="ECO:0000313" key="3">
    <source>
        <dbReference type="Proteomes" id="UP001187734"/>
    </source>
</evidence>
<protein>
    <submittedName>
        <fullName evidence="2">Uncharacterized protein</fullName>
    </submittedName>
</protein>
<keyword evidence="3" id="KW-1185">Reference proteome</keyword>
<evidence type="ECO:0000256" key="1">
    <source>
        <dbReference type="SAM" id="MobiDB-lite"/>
    </source>
</evidence>
<reference evidence="2" key="1">
    <citation type="submission" date="2018-03" db="EMBL/GenBank/DDBJ databases">
        <authorList>
            <person name="Guldener U."/>
        </authorList>
    </citation>
    <scope>NUCLEOTIDE SEQUENCE</scope>
</reference>
<accession>A0AAE8MMV4</accession>